<name>A0A327RXY3_9FLAO</name>
<protein>
    <submittedName>
        <fullName evidence="2">Carboxypeptidase-like protein</fullName>
    </submittedName>
</protein>
<keyword evidence="1" id="KW-0732">Signal</keyword>
<dbReference type="EMBL" id="QLLQ01000013">
    <property type="protein sequence ID" value="RAJ20912.1"/>
    <property type="molecule type" value="Genomic_DNA"/>
</dbReference>
<dbReference type="Pfam" id="PF13715">
    <property type="entry name" value="CarbopepD_reg_2"/>
    <property type="match status" value="1"/>
</dbReference>
<keyword evidence="2" id="KW-0378">Hydrolase</keyword>
<evidence type="ECO:0000256" key="1">
    <source>
        <dbReference type="SAM" id="SignalP"/>
    </source>
</evidence>
<sequence>MKIKNNFAQAPIQLRMMCVAFLLLSGTQLFSNTMFQKQTVVQAFKEYRGTVIDSKSKSALAFATLNVNDTNISTVTNSDGEFLLKVPSDLINNEMTISFLGYQTKIIPLSNLNGEDIQILLEESVMQLSEVKINAHKDARSLVKLALAKKSENYLDKETVMTAFYRETIKKRRRNASLSEAIVEIYRHPYSSSKTDKVKLIKARKSTDYNRLDTLAIKLQGGPFSALYADVIKYPQYIFNDVNLFNYDFSFDKATEINNRAVYVVKFKQRPDIVEPMHYGKLYIDVENYSLISAIYNLNVENGEMAAELFVKKKPIGVTVYPTEAAYRVDYRLKDDQWYYGYSNIQLTFKVNWRGRLFNSVYTLSSEMAITDWQKSLDDGFTRKETLRPSVILSDEASGFSDPRFWGEYNIIEPEKSIESAIEKINKQLEKRKVDNQ</sequence>
<feature type="signal peptide" evidence="1">
    <location>
        <begin position="1"/>
        <end position="31"/>
    </location>
</feature>
<gene>
    <name evidence="2" type="ORF">LX77_02905</name>
</gene>
<organism evidence="2 3">
    <name type="scientific">Gelidibacter algens</name>
    <dbReference type="NCBI Taxonomy" id="49280"/>
    <lineage>
        <taxon>Bacteria</taxon>
        <taxon>Pseudomonadati</taxon>
        <taxon>Bacteroidota</taxon>
        <taxon>Flavobacteriia</taxon>
        <taxon>Flavobacteriales</taxon>
        <taxon>Flavobacteriaceae</taxon>
        <taxon>Gelidibacter</taxon>
    </lineage>
</organism>
<evidence type="ECO:0000313" key="3">
    <source>
        <dbReference type="Proteomes" id="UP000248987"/>
    </source>
</evidence>
<dbReference type="Gene3D" id="2.60.40.1120">
    <property type="entry name" value="Carboxypeptidase-like, regulatory domain"/>
    <property type="match status" value="1"/>
</dbReference>
<dbReference type="SUPFAM" id="SSF49464">
    <property type="entry name" value="Carboxypeptidase regulatory domain-like"/>
    <property type="match status" value="1"/>
</dbReference>
<dbReference type="GO" id="GO:0004180">
    <property type="term" value="F:carboxypeptidase activity"/>
    <property type="evidence" value="ECO:0007669"/>
    <property type="project" value="UniProtKB-KW"/>
</dbReference>
<accession>A0A327RXY3</accession>
<comment type="caution">
    <text evidence="2">The sequence shown here is derived from an EMBL/GenBank/DDBJ whole genome shotgun (WGS) entry which is preliminary data.</text>
</comment>
<dbReference type="Proteomes" id="UP000248987">
    <property type="component" value="Unassembled WGS sequence"/>
</dbReference>
<keyword evidence="2" id="KW-0645">Protease</keyword>
<dbReference type="RefSeq" id="WP_169817226.1">
    <property type="nucleotide sequence ID" value="NZ_LZRN01000001.1"/>
</dbReference>
<keyword evidence="2" id="KW-0121">Carboxypeptidase</keyword>
<feature type="chain" id="PRO_5016363469" evidence="1">
    <location>
        <begin position="32"/>
        <end position="437"/>
    </location>
</feature>
<reference evidence="2 3" key="1">
    <citation type="submission" date="2018-06" db="EMBL/GenBank/DDBJ databases">
        <title>Genomic Encyclopedia of Archaeal and Bacterial Type Strains, Phase II (KMG-II): from individual species to whole genera.</title>
        <authorList>
            <person name="Goeker M."/>
        </authorList>
    </citation>
    <scope>NUCLEOTIDE SEQUENCE [LARGE SCALE GENOMIC DNA]</scope>
    <source>
        <strain evidence="2 3">DSM 12408</strain>
    </source>
</reference>
<dbReference type="AlphaFoldDB" id="A0A327RXY3"/>
<proteinExistence type="predicted"/>
<keyword evidence="3" id="KW-1185">Reference proteome</keyword>
<dbReference type="InterPro" id="IPR008969">
    <property type="entry name" value="CarboxyPept-like_regulatory"/>
</dbReference>
<evidence type="ECO:0000313" key="2">
    <source>
        <dbReference type="EMBL" id="RAJ20912.1"/>
    </source>
</evidence>